<dbReference type="EMBL" id="FRBL01000004">
    <property type="protein sequence ID" value="SHL58095.1"/>
    <property type="molecule type" value="Genomic_DNA"/>
</dbReference>
<evidence type="ECO:0000259" key="1">
    <source>
        <dbReference type="PROSITE" id="PS51723"/>
    </source>
</evidence>
<dbReference type="InterPro" id="IPR051244">
    <property type="entry name" value="TCAF"/>
</dbReference>
<gene>
    <name evidence="2" type="ORF">SAMN05444266_10449</name>
</gene>
<dbReference type="STRING" id="1419482.SAMN05444266_10449"/>
<dbReference type="InterPro" id="IPR031161">
    <property type="entry name" value="Peptidase_M60_dom"/>
</dbReference>
<accession>A0A1M7BSU5</accession>
<keyword evidence="3" id="KW-1185">Reference proteome</keyword>
<name>A0A1M7BSU5_9BACT</name>
<dbReference type="Gene3D" id="3.40.390.80">
    <property type="entry name" value="Peptidase M60, enhancin-like domain 2"/>
    <property type="match status" value="1"/>
</dbReference>
<evidence type="ECO:0000313" key="3">
    <source>
        <dbReference type="Proteomes" id="UP000184420"/>
    </source>
</evidence>
<dbReference type="PANTHER" id="PTHR15730">
    <property type="entry name" value="EXPERIMENTAL AUTOIMMUNE PROSTATITIS ANTIGEN 2-RELATED"/>
    <property type="match status" value="1"/>
</dbReference>
<feature type="domain" description="Peptidase M60" evidence="1">
    <location>
        <begin position="100"/>
        <end position="412"/>
    </location>
</feature>
<dbReference type="PANTHER" id="PTHR15730:SF5">
    <property type="entry name" value="SI:CH211-210B2.2-RELATED"/>
    <property type="match status" value="1"/>
</dbReference>
<dbReference type="Pfam" id="PF13402">
    <property type="entry name" value="Peptidase_M60"/>
    <property type="match status" value="1"/>
</dbReference>
<reference evidence="2 3" key="1">
    <citation type="submission" date="2016-11" db="EMBL/GenBank/DDBJ databases">
        <authorList>
            <person name="Jaros S."/>
            <person name="Januszkiewicz K."/>
            <person name="Wedrychowicz H."/>
        </authorList>
    </citation>
    <scope>NUCLEOTIDE SEQUENCE [LARGE SCALE GENOMIC DNA]</scope>
    <source>
        <strain evidence="2 3">DSM 27406</strain>
    </source>
</reference>
<dbReference type="InterPro" id="IPR042279">
    <property type="entry name" value="Pep_M60_3"/>
</dbReference>
<evidence type="ECO:0000313" key="2">
    <source>
        <dbReference type="EMBL" id="SHL58095.1"/>
    </source>
</evidence>
<dbReference type="PROSITE" id="PS51257">
    <property type="entry name" value="PROKAR_LIPOPROTEIN"/>
    <property type="match status" value="1"/>
</dbReference>
<dbReference type="Proteomes" id="UP000184420">
    <property type="component" value="Unassembled WGS sequence"/>
</dbReference>
<dbReference type="Pfam" id="PF17291">
    <property type="entry name" value="M60-like_N"/>
    <property type="match status" value="1"/>
</dbReference>
<dbReference type="Gene3D" id="2.60.120.1250">
    <property type="entry name" value="Peptidase M60, enhancin-like domain 1"/>
    <property type="match status" value="1"/>
</dbReference>
<organism evidence="2 3">
    <name type="scientific">Chitinophaga jiangningensis</name>
    <dbReference type="NCBI Taxonomy" id="1419482"/>
    <lineage>
        <taxon>Bacteria</taxon>
        <taxon>Pseudomonadati</taxon>
        <taxon>Bacteroidota</taxon>
        <taxon>Chitinophagia</taxon>
        <taxon>Chitinophagales</taxon>
        <taxon>Chitinophagaceae</taxon>
        <taxon>Chitinophaga</taxon>
    </lineage>
</organism>
<protein>
    <submittedName>
        <fullName evidence="2">Peptidase M60, enhancin and enhancin-like</fullName>
    </submittedName>
</protein>
<dbReference type="SMART" id="SM01276">
    <property type="entry name" value="M60-like"/>
    <property type="match status" value="1"/>
</dbReference>
<sequence>MKIFDIKPLAGVLVLGSLLVACTKEYNYEDGYDKPLVEDTTGIGSIDTSLSRIDSSGFPDARKFPGLVSVVEPRLMDASVTIDLNYKLVSPQLRIASPPGNWFSTGFYAGPGELIKIVVPQGTEGMTVQVGAHTDNINGKMPQLRAGVIVTRKTVLPGVNYIRNIYGGPIYLIPTGPAPKKVTVTFSNVCKSPDFILGETTDADWKDAVRKSQVPVVELRGKRFIITMYRKVLVGLLNTFNAEAVMKKWDDVIEKDYNDWYGLSDNPADPIDQAPGTPHRFVLDIQISLGSGHSGYPCMAYLDWHSDFLDTAVISRGASWGPCHEIGHNYQMINTWSWGGADALTETSNNLFVFKIANRFGTKPPRIYDAEQNFVQPALDFAKKDSTGKTFVTVTDVFQRLVPFVQLFQKYGYGMMGYICREARHTEREIYIDVVKKDFFYVAASKYAKKDLYPFFRYWGINVSPTARGEVLGLGLPLLTEQIWLNDIR</sequence>
<dbReference type="RefSeq" id="WP_073080579.1">
    <property type="nucleotide sequence ID" value="NZ_FRBL01000004.1"/>
</dbReference>
<proteinExistence type="predicted"/>
<dbReference type="PROSITE" id="PS51723">
    <property type="entry name" value="PEPTIDASE_M60"/>
    <property type="match status" value="1"/>
</dbReference>
<dbReference type="OrthoDB" id="606623at2"/>
<dbReference type="Gene3D" id="1.10.390.30">
    <property type="entry name" value="Peptidase M60, enhancin-like domain 3"/>
    <property type="match status" value="1"/>
</dbReference>
<dbReference type="AlphaFoldDB" id="A0A1M7BSU5"/>
<dbReference type="InterPro" id="IPR035423">
    <property type="entry name" value="M60-like_N"/>
</dbReference>